<evidence type="ECO:0000256" key="1">
    <source>
        <dbReference type="ARBA" id="ARBA00023125"/>
    </source>
</evidence>
<feature type="transmembrane region" description="Helical" evidence="3">
    <location>
        <begin position="341"/>
        <end position="360"/>
    </location>
</feature>
<dbReference type="PROSITE" id="PS50943">
    <property type="entry name" value="HTH_CROC1"/>
    <property type="match status" value="1"/>
</dbReference>
<sequence>MTVGEKIQQRRKEKGWSQEDLAEQVGVSRQSISLWEKDQTTPSLENMKTLCRLFQISMDELLGQTPLPSPTQPPPPPAMVTTHWSPEFLKRALGMLHRKYLAVTLGFAVTLMVLGILFAVLGWAAGEDYGANLAGFLFYSLIFWVFWLLRRIQIQRVVKRHTALYPNHVTTLEFYPGYIHIQSRSDRSSSSNDWSYQSLKAVRCDGEIIVLQGPESMNAFYLADLQGDALWALSALKANAKKYSAPNWLLPNRLPVKHPVQPGLKGNRYYLWKNILLVLFIASLGCLLFAMPLCALLSRLGGLPEFTRYLWGFYLLLPIPVASILLGCWGIRQGIPAKKNVIAGAIMAVLLVIYGSIGFLSGGVHSWDPAYYTQAQTAAKIELPEAVSVDTLVFQPLPSPYYPTVLSSSAVTYSPEIAAQLSHSLPRDSLWSAQTEDSIQEILPIDYRQPWGPSLLYCLELDGYNTAPEEFGEYNFYYFTYDESRGRMLVVHFRMELSQQTLEYRNYFSADIAITFPLIKICPGGIPSGAASVIRLLGGVFPPLANINPSGAFRMLFQFRQI</sequence>
<dbReference type="EMBL" id="DVMX01000023">
    <property type="protein sequence ID" value="HIU41184.1"/>
    <property type="molecule type" value="Genomic_DNA"/>
</dbReference>
<keyword evidence="3" id="KW-0472">Membrane</keyword>
<dbReference type="SUPFAM" id="SSF47413">
    <property type="entry name" value="lambda repressor-like DNA-binding domains"/>
    <property type="match status" value="1"/>
</dbReference>
<feature type="region of interest" description="Disordered" evidence="2">
    <location>
        <begin position="1"/>
        <end position="20"/>
    </location>
</feature>
<organism evidence="5 6">
    <name type="scientific">Candidatus Egerieicola faecale</name>
    <dbReference type="NCBI Taxonomy" id="2840774"/>
    <lineage>
        <taxon>Bacteria</taxon>
        <taxon>Bacillati</taxon>
        <taxon>Bacillota</taxon>
        <taxon>Clostridia</taxon>
        <taxon>Eubacteriales</taxon>
        <taxon>Oscillospiraceae</taxon>
        <taxon>Oscillospiraceae incertae sedis</taxon>
        <taxon>Candidatus Egerieicola</taxon>
    </lineage>
</organism>
<dbReference type="Gene3D" id="1.10.260.40">
    <property type="entry name" value="lambda repressor-like DNA-binding domains"/>
    <property type="match status" value="1"/>
</dbReference>
<dbReference type="SMART" id="SM00530">
    <property type="entry name" value="HTH_XRE"/>
    <property type="match status" value="1"/>
</dbReference>
<evidence type="ECO:0000256" key="2">
    <source>
        <dbReference type="SAM" id="MobiDB-lite"/>
    </source>
</evidence>
<dbReference type="PANTHER" id="PTHR46558:SF4">
    <property type="entry name" value="DNA-BIDING PHAGE PROTEIN"/>
    <property type="match status" value="1"/>
</dbReference>
<gene>
    <name evidence="5" type="ORF">IAD19_01370</name>
</gene>
<reference evidence="5" key="2">
    <citation type="journal article" date="2021" name="PeerJ">
        <title>Extensive microbial diversity within the chicken gut microbiome revealed by metagenomics and culture.</title>
        <authorList>
            <person name="Gilroy R."/>
            <person name="Ravi A."/>
            <person name="Getino M."/>
            <person name="Pursley I."/>
            <person name="Horton D.L."/>
            <person name="Alikhan N.F."/>
            <person name="Baker D."/>
            <person name="Gharbi K."/>
            <person name="Hall N."/>
            <person name="Watson M."/>
            <person name="Adriaenssens E.M."/>
            <person name="Foster-Nyarko E."/>
            <person name="Jarju S."/>
            <person name="Secka A."/>
            <person name="Antonio M."/>
            <person name="Oren A."/>
            <person name="Chaudhuri R.R."/>
            <person name="La Ragione R."/>
            <person name="Hildebrand F."/>
            <person name="Pallen M.J."/>
        </authorList>
    </citation>
    <scope>NUCLEOTIDE SEQUENCE</scope>
    <source>
        <strain evidence="5">4509</strain>
    </source>
</reference>
<dbReference type="PANTHER" id="PTHR46558">
    <property type="entry name" value="TRACRIPTIONAL REGULATORY PROTEIN-RELATED-RELATED"/>
    <property type="match status" value="1"/>
</dbReference>
<feature type="transmembrane region" description="Helical" evidence="3">
    <location>
        <begin position="129"/>
        <end position="149"/>
    </location>
</feature>
<dbReference type="GO" id="GO:0003677">
    <property type="term" value="F:DNA binding"/>
    <property type="evidence" value="ECO:0007669"/>
    <property type="project" value="UniProtKB-KW"/>
</dbReference>
<evidence type="ECO:0000256" key="3">
    <source>
        <dbReference type="SAM" id="Phobius"/>
    </source>
</evidence>
<evidence type="ECO:0000313" key="5">
    <source>
        <dbReference type="EMBL" id="HIU41184.1"/>
    </source>
</evidence>
<feature type="compositionally biased region" description="Basic and acidic residues" evidence="2">
    <location>
        <begin position="7"/>
        <end position="17"/>
    </location>
</feature>
<feature type="transmembrane region" description="Helical" evidence="3">
    <location>
        <begin position="275"/>
        <end position="298"/>
    </location>
</feature>
<dbReference type="Pfam" id="PF01381">
    <property type="entry name" value="HTH_3"/>
    <property type="match status" value="1"/>
</dbReference>
<feature type="transmembrane region" description="Helical" evidence="3">
    <location>
        <begin position="100"/>
        <end position="123"/>
    </location>
</feature>
<feature type="transmembrane region" description="Helical" evidence="3">
    <location>
        <begin position="310"/>
        <end position="329"/>
    </location>
</feature>
<keyword evidence="1" id="KW-0238">DNA-binding</keyword>
<evidence type="ECO:0000259" key="4">
    <source>
        <dbReference type="PROSITE" id="PS50943"/>
    </source>
</evidence>
<accession>A0A9D1LIM3</accession>
<protein>
    <submittedName>
        <fullName evidence="5">Helix-turn-helix transcriptional regulator</fullName>
    </submittedName>
</protein>
<feature type="domain" description="HTH cro/C1-type" evidence="4">
    <location>
        <begin position="7"/>
        <end position="61"/>
    </location>
</feature>
<dbReference type="Proteomes" id="UP000824082">
    <property type="component" value="Unassembled WGS sequence"/>
</dbReference>
<keyword evidence="3" id="KW-1133">Transmembrane helix</keyword>
<dbReference type="InterPro" id="IPR001387">
    <property type="entry name" value="Cro/C1-type_HTH"/>
</dbReference>
<reference evidence="5" key="1">
    <citation type="submission" date="2020-10" db="EMBL/GenBank/DDBJ databases">
        <authorList>
            <person name="Gilroy R."/>
        </authorList>
    </citation>
    <scope>NUCLEOTIDE SEQUENCE</scope>
    <source>
        <strain evidence="5">4509</strain>
    </source>
</reference>
<dbReference type="CDD" id="cd00093">
    <property type="entry name" value="HTH_XRE"/>
    <property type="match status" value="1"/>
</dbReference>
<dbReference type="AlphaFoldDB" id="A0A9D1LIM3"/>
<dbReference type="InterPro" id="IPR010982">
    <property type="entry name" value="Lambda_DNA-bd_dom_sf"/>
</dbReference>
<name>A0A9D1LIM3_9FIRM</name>
<comment type="caution">
    <text evidence="5">The sequence shown here is derived from an EMBL/GenBank/DDBJ whole genome shotgun (WGS) entry which is preliminary data.</text>
</comment>
<proteinExistence type="predicted"/>
<keyword evidence="3" id="KW-0812">Transmembrane</keyword>
<evidence type="ECO:0000313" key="6">
    <source>
        <dbReference type="Proteomes" id="UP000824082"/>
    </source>
</evidence>